<gene>
    <name evidence="9" type="primary">lnt</name>
    <name evidence="11" type="ORF">RGI145_17695</name>
</gene>
<dbReference type="PANTHER" id="PTHR38686">
    <property type="entry name" value="APOLIPOPROTEIN N-ACYLTRANSFERASE"/>
    <property type="match status" value="1"/>
</dbReference>
<evidence type="ECO:0000259" key="10">
    <source>
        <dbReference type="PROSITE" id="PS50263"/>
    </source>
</evidence>
<keyword evidence="4 9" id="KW-0808">Transferase</keyword>
<dbReference type="Pfam" id="PF20154">
    <property type="entry name" value="LNT_N"/>
    <property type="match status" value="1"/>
</dbReference>
<dbReference type="Gene3D" id="3.60.110.10">
    <property type="entry name" value="Carbon-nitrogen hydrolase"/>
    <property type="match status" value="1"/>
</dbReference>
<dbReference type="GO" id="GO:0005886">
    <property type="term" value="C:plasma membrane"/>
    <property type="evidence" value="ECO:0007669"/>
    <property type="project" value="UniProtKB-SubCell"/>
</dbReference>
<keyword evidence="7 9" id="KW-0472">Membrane</keyword>
<comment type="similarity">
    <text evidence="2 9">Belongs to the CN hydrolase family. Apolipoprotein N-acyltransferase subfamily.</text>
</comment>
<dbReference type="UniPathway" id="UPA00666"/>
<dbReference type="EC" id="2.3.1.269" evidence="9"/>
<protein>
    <recommendedName>
        <fullName evidence="9">Apolipoprotein N-acyltransferase</fullName>
        <shortName evidence="9">ALP N-acyltransferase</shortName>
        <ecNumber evidence="9">2.3.1.269</ecNumber>
    </recommendedName>
</protein>
<dbReference type="GO" id="GO:0042158">
    <property type="term" value="P:lipoprotein biosynthetic process"/>
    <property type="evidence" value="ECO:0007669"/>
    <property type="project" value="UniProtKB-UniRule"/>
</dbReference>
<reference evidence="11 12" key="1">
    <citation type="submission" date="2016-05" db="EMBL/GenBank/DDBJ databases">
        <title>Complete Genome and Methylome Analysis of Psychrotrophic Bacterial Isolates from Antarctic Lake Untersee.</title>
        <authorList>
            <person name="Fomenkov A."/>
            <person name="Akimov V.N."/>
            <person name="Vasilyeva L.V."/>
            <person name="Andersen D."/>
            <person name="Vincze T."/>
            <person name="Roberts R.J."/>
        </authorList>
    </citation>
    <scope>NUCLEOTIDE SEQUENCE [LARGE SCALE GENOMIC DNA]</scope>
    <source>
        <strain evidence="11 12">U14-5</strain>
    </source>
</reference>
<dbReference type="NCBIfam" id="TIGR00546">
    <property type="entry name" value="lnt"/>
    <property type="match status" value="1"/>
</dbReference>
<dbReference type="GO" id="GO:0016410">
    <property type="term" value="F:N-acyltransferase activity"/>
    <property type="evidence" value="ECO:0007669"/>
    <property type="project" value="UniProtKB-UniRule"/>
</dbReference>
<dbReference type="Pfam" id="PF00795">
    <property type="entry name" value="CN_hydrolase"/>
    <property type="match status" value="1"/>
</dbReference>
<feature type="transmembrane region" description="Helical" evidence="9">
    <location>
        <begin position="192"/>
        <end position="211"/>
    </location>
</feature>
<dbReference type="HAMAP" id="MF_01148">
    <property type="entry name" value="Lnt"/>
    <property type="match status" value="1"/>
</dbReference>
<feature type="transmembrane region" description="Helical" evidence="9">
    <location>
        <begin position="37"/>
        <end position="54"/>
    </location>
</feature>
<keyword evidence="8 9" id="KW-0012">Acyltransferase</keyword>
<dbReference type="InterPro" id="IPR004563">
    <property type="entry name" value="Apolipo_AcylTrfase"/>
</dbReference>
<dbReference type="PANTHER" id="PTHR38686:SF1">
    <property type="entry name" value="APOLIPOPROTEIN N-ACYLTRANSFERASE"/>
    <property type="match status" value="1"/>
</dbReference>
<dbReference type="Proteomes" id="UP000185494">
    <property type="component" value="Chromosome 1"/>
</dbReference>
<feature type="transmembrane region" description="Helical" evidence="9">
    <location>
        <begin position="127"/>
        <end position="146"/>
    </location>
</feature>
<evidence type="ECO:0000256" key="5">
    <source>
        <dbReference type="ARBA" id="ARBA00022692"/>
    </source>
</evidence>
<dbReference type="EMBL" id="CP015583">
    <property type="protein sequence ID" value="APT58672.1"/>
    <property type="molecule type" value="Genomic_DNA"/>
</dbReference>
<feature type="transmembrane region" description="Helical" evidence="9">
    <location>
        <begin position="61"/>
        <end position="80"/>
    </location>
</feature>
<evidence type="ECO:0000313" key="11">
    <source>
        <dbReference type="EMBL" id="APT58672.1"/>
    </source>
</evidence>
<evidence type="ECO:0000313" key="12">
    <source>
        <dbReference type="Proteomes" id="UP000185494"/>
    </source>
</evidence>
<evidence type="ECO:0000256" key="3">
    <source>
        <dbReference type="ARBA" id="ARBA00022475"/>
    </source>
</evidence>
<dbReference type="AlphaFoldDB" id="A0A1L7AIU1"/>
<dbReference type="InterPro" id="IPR045378">
    <property type="entry name" value="LNT_N"/>
</dbReference>
<dbReference type="RefSeq" id="WP_075799428.1">
    <property type="nucleotide sequence ID" value="NZ_CP015583.1"/>
</dbReference>
<evidence type="ECO:0000256" key="8">
    <source>
        <dbReference type="ARBA" id="ARBA00023315"/>
    </source>
</evidence>
<evidence type="ECO:0000256" key="6">
    <source>
        <dbReference type="ARBA" id="ARBA00022989"/>
    </source>
</evidence>
<comment type="pathway">
    <text evidence="9">Protein modification; lipoprotein biosynthesis (N-acyl transfer).</text>
</comment>
<organism evidence="11 12">
    <name type="scientific">Roseomonas gilardii</name>
    <dbReference type="NCBI Taxonomy" id="257708"/>
    <lineage>
        <taxon>Bacteria</taxon>
        <taxon>Pseudomonadati</taxon>
        <taxon>Pseudomonadota</taxon>
        <taxon>Alphaproteobacteria</taxon>
        <taxon>Acetobacterales</taxon>
        <taxon>Roseomonadaceae</taxon>
        <taxon>Roseomonas</taxon>
    </lineage>
</organism>
<evidence type="ECO:0000256" key="4">
    <source>
        <dbReference type="ARBA" id="ARBA00022679"/>
    </source>
</evidence>
<dbReference type="InterPro" id="IPR036526">
    <property type="entry name" value="C-N_Hydrolase_sf"/>
</dbReference>
<keyword evidence="11" id="KW-0449">Lipoprotein</keyword>
<keyword evidence="5 9" id="KW-0812">Transmembrane</keyword>
<feature type="transmembrane region" description="Helical" evidence="9">
    <location>
        <begin position="12"/>
        <end position="31"/>
    </location>
</feature>
<comment type="function">
    <text evidence="9">Catalyzes the phospholipid dependent N-acylation of the N-terminal cysteine of apolipoprotein, the last step in lipoprotein maturation.</text>
</comment>
<comment type="subcellular location">
    <subcellularLocation>
        <location evidence="1 9">Cell membrane</location>
        <topology evidence="1 9">Multi-pass membrane protein</topology>
    </subcellularLocation>
</comment>
<accession>A0A1L7AIU1</accession>
<keyword evidence="3 9" id="KW-1003">Cell membrane</keyword>
<feature type="domain" description="CN hydrolase" evidence="10">
    <location>
        <begin position="226"/>
        <end position="476"/>
    </location>
</feature>
<evidence type="ECO:0000256" key="7">
    <source>
        <dbReference type="ARBA" id="ARBA00023136"/>
    </source>
</evidence>
<proteinExistence type="inferred from homology"/>
<comment type="catalytic activity">
    <reaction evidence="9">
        <text>N-terminal S-1,2-diacyl-sn-glyceryl-L-cysteinyl-[lipoprotein] + a glycerophospholipid = N-acyl-S-1,2-diacyl-sn-glyceryl-L-cysteinyl-[lipoprotein] + a 2-acyl-sn-glycero-3-phospholipid + H(+)</text>
        <dbReference type="Rhea" id="RHEA:48228"/>
        <dbReference type="Rhea" id="RHEA-COMP:14681"/>
        <dbReference type="Rhea" id="RHEA-COMP:14684"/>
        <dbReference type="ChEBI" id="CHEBI:15378"/>
        <dbReference type="ChEBI" id="CHEBI:136912"/>
        <dbReference type="ChEBI" id="CHEBI:140656"/>
        <dbReference type="ChEBI" id="CHEBI:140657"/>
        <dbReference type="ChEBI" id="CHEBI:140660"/>
        <dbReference type="EC" id="2.3.1.269"/>
    </reaction>
</comment>
<dbReference type="eggNOG" id="COG0815">
    <property type="taxonomic scope" value="Bacteria"/>
</dbReference>
<evidence type="ECO:0000256" key="1">
    <source>
        <dbReference type="ARBA" id="ARBA00004651"/>
    </source>
</evidence>
<name>A0A1L7AIU1_9PROT</name>
<evidence type="ECO:0000256" key="9">
    <source>
        <dbReference type="HAMAP-Rule" id="MF_01148"/>
    </source>
</evidence>
<feature type="transmembrane region" description="Helical" evidence="9">
    <location>
        <begin position="166"/>
        <end position="185"/>
    </location>
</feature>
<dbReference type="STRING" id="257708.RGI145_17695"/>
<keyword evidence="6 9" id="KW-1133">Transmembrane helix</keyword>
<dbReference type="CDD" id="cd07571">
    <property type="entry name" value="ALP_N-acyl_transferase"/>
    <property type="match status" value="1"/>
</dbReference>
<dbReference type="InterPro" id="IPR003010">
    <property type="entry name" value="C-N_Hydrolase"/>
</dbReference>
<evidence type="ECO:0000256" key="2">
    <source>
        <dbReference type="ARBA" id="ARBA00010065"/>
    </source>
</evidence>
<dbReference type="SUPFAM" id="SSF56317">
    <property type="entry name" value="Carbon-nitrogen hydrolase"/>
    <property type="match status" value="1"/>
</dbReference>
<dbReference type="PROSITE" id="PS50263">
    <property type="entry name" value="CN_HYDROLASE"/>
    <property type="match status" value="1"/>
</dbReference>
<feature type="transmembrane region" description="Helical" evidence="9">
    <location>
        <begin position="92"/>
        <end position="115"/>
    </location>
</feature>
<dbReference type="KEGG" id="rgi:RGI145_17695"/>
<sequence>MLTNLPRFAARLHGWRLLAVSALLGALTALALPPLHLVPVLWLTLPGLLLLLDAAPGRRRALMVGWAWGWGFQLAGLYWITEAILVEADRLWWAVPLAVPALALPMGAFTILPALAAWASPPGWRRILAFAGAWTGAEMLKGWAFTGFPWNLLGSVWAFDALPVQGAAWIGAYGLSLATVLLACAPLLGRRGMAGALAGLACFGLLGAWRLRQDAPPDQPVTLVLVQGNIAQQLKWDPASRWAIFRRYLDLTKQGTARALETVPPGNRVVAVWPETASPFLLAQDPDARRYVADTLPPGGILLGGTDRAEFGPDRSLLAVYNSLVGMDSDGNLLGGYDKSHLVPFGEYMPLSGLLPLRVIRGGMDFSAGTGPVTLRLGGLPGFSPLICYEVIFPGAVVLPRDRPDWMLNITNDAWFGQSAGPYQHLAAARLRAVEEGLPLARAAQTGISAVFDSQGRERAHLGLGLMGTVTTALPGRLPPTLFSKTGLWGPGLLALLCFLAGFRRRGPKIPLVKPREVI</sequence>